<feature type="region of interest" description="Disordered" evidence="1">
    <location>
        <begin position="264"/>
        <end position="290"/>
    </location>
</feature>
<feature type="compositionally biased region" description="Polar residues" evidence="1">
    <location>
        <begin position="422"/>
        <end position="435"/>
    </location>
</feature>
<dbReference type="STRING" id="743788.S8EJK3"/>
<evidence type="ECO:0000313" key="2">
    <source>
        <dbReference type="EMBL" id="EPT03504.1"/>
    </source>
</evidence>
<dbReference type="eggNOG" id="ENOG502SIY4">
    <property type="taxonomic scope" value="Eukaryota"/>
</dbReference>
<keyword evidence="3" id="KW-1185">Reference proteome</keyword>
<accession>S8EJK3</accession>
<dbReference type="Proteomes" id="UP000015241">
    <property type="component" value="Unassembled WGS sequence"/>
</dbReference>
<dbReference type="EMBL" id="KE504130">
    <property type="protein sequence ID" value="EPT03504.1"/>
    <property type="molecule type" value="Genomic_DNA"/>
</dbReference>
<protein>
    <submittedName>
        <fullName evidence="2">Uncharacterized protein</fullName>
    </submittedName>
</protein>
<name>S8EJK3_FOMSC</name>
<dbReference type="OrthoDB" id="2422840at2759"/>
<gene>
    <name evidence="2" type="ORF">FOMPIDRAFT_1047040</name>
</gene>
<feature type="region of interest" description="Disordered" evidence="1">
    <location>
        <begin position="673"/>
        <end position="699"/>
    </location>
</feature>
<feature type="compositionally biased region" description="Low complexity" evidence="1">
    <location>
        <begin position="278"/>
        <end position="290"/>
    </location>
</feature>
<dbReference type="InParanoid" id="S8EJK3"/>
<organism evidence="2 3">
    <name type="scientific">Fomitopsis schrenkii</name>
    <name type="common">Brown rot fungus</name>
    <dbReference type="NCBI Taxonomy" id="2126942"/>
    <lineage>
        <taxon>Eukaryota</taxon>
        <taxon>Fungi</taxon>
        <taxon>Dikarya</taxon>
        <taxon>Basidiomycota</taxon>
        <taxon>Agaricomycotina</taxon>
        <taxon>Agaricomycetes</taxon>
        <taxon>Polyporales</taxon>
        <taxon>Fomitopsis</taxon>
    </lineage>
</organism>
<proteinExistence type="predicted"/>
<dbReference type="HOGENOM" id="CLU_272015_0_0_1"/>
<reference evidence="2 3" key="1">
    <citation type="journal article" date="2012" name="Science">
        <title>The Paleozoic origin of enzymatic lignin decomposition reconstructed from 31 fungal genomes.</title>
        <authorList>
            <person name="Floudas D."/>
            <person name="Binder M."/>
            <person name="Riley R."/>
            <person name="Barry K."/>
            <person name="Blanchette R.A."/>
            <person name="Henrissat B."/>
            <person name="Martinez A.T."/>
            <person name="Otillar R."/>
            <person name="Spatafora J.W."/>
            <person name="Yadav J.S."/>
            <person name="Aerts A."/>
            <person name="Benoit I."/>
            <person name="Boyd A."/>
            <person name="Carlson A."/>
            <person name="Copeland A."/>
            <person name="Coutinho P.M."/>
            <person name="de Vries R.P."/>
            <person name="Ferreira P."/>
            <person name="Findley K."/>
            <person name="Foster B."/>
            <person name="Gaskell J."/>
            <person name="Glotzer D."/>
            <person name="Gorecki P."/>
            <person name="Heitman J."/>
            <person name="Hesse C."/>
            <person name="Hori C."/>
            <person name="Igarashi K."/>
            <person name="Jurgens J.A."/>
            <person name="Kallen N."/>
            <person name="Kersten P."/>
            <person name="Kohler A."/>
            <person name="Kuees U."/>
            <person name="Kumar T.K.A."/>
            <person name="Kuo A."/>
            <person name="LaButti K."/>
            <person name="Larrondo L.F."/>
            <person name="Lindquist E."/>
            <person name="Ling A."/>
            <person name="Lombard V."/>
            <person name="Lucas S."/>
            <person name="Lundell T."/>
            <person name="Martin R."/>
            <person name="McLaughlin D.J."/>
            <person name="Morgenstern I."/>
            <person name="Morin E."/>
            <person name="Murat C."/>
            <person name="Nagy L.G."/>
            <person name="Nolan M."/>
            <person name="Ohm R.A."/>
            <person name="Patyshakuliyeva A."/>
            <person name="Rokas A."/>
            <person name="Ruiz-Duenas F.J."/>
            <person name="Sabat G."/>
            <person name="Salamov A."/>
            <person name="Samejima M."/>
            <person name="Schmutz J."/>
            <person name="Slot J.C."/>
            <person name="St John F."/>
            <person name="Stenlid J."/>
            <person name="Sun H."/>
            <person name="Sun S."/>
            <person name="Syed K."/>
            <person name="Tsang A."/>
            <person name="Wiebenga A."/>
            <person name="Young D."/>
            <person name="Pisabarro A."/>
            <person name="Eastwood D.C."/>
            <person name="Martin F."/>
            <person name="Cullen D."/>
            <person name="Grigoriev I.V."/>
            <person name="Hibbett D.S."/>
        </authorList>
    </citation>
    <scope>NUCLEOTIDE SEQUENCE</scope>
    <source>
        <strain evidence="3">FP-58527</strain>
    </source>
</reference>
<evidence type="ECO:0000313" key="3">
    <source>
        <dbReference type="Proteomes" id="UP000015241"/>
    </source>
</evidence>
<feature type="region of interest" description="Disordered" evidence="1">
    <location>
        <begin position="421"/>
        <end position="452"/>
    </location>
</feature>
<evidence type="ECO:0000256" key="1">
    <source>
        <dbReference type="SAM" id="MobiDB-lite"/>
    </source>
</evidence>
<dbReference type="AlphaFoldDB" id="S8EJK3"/>
<sequence>MRNAHCDSKAHIITSDTFSPVFAMQSEQRELALRTHIRDLLLNYSLTHLATNYVTWTQDTVNELLSRRLSYVPATDPTDLLLPSDTYETLLRIWKLEKIQPYNEILKSDARALQVVKTHLLALNRRERPTVECWNVEEDIDYSQWLMLRPMSPVLSNASIRRTPRPGLLTGLKSTPHNWKEVLRGNNLKAVQSEDLPEEPPPKLQDVLQLRLASDGQTQKDMAALFKSVAALSRRAAAASDIHQEAKAFLRADSPPVELPRMTSPPLFPRDRRPGYNSSSTGTSTTHLGLGDLTDLPAIVSPNTPEDDADEELYKQHMVVVDGWQAYAVPSSPLTPGTPSLADSSSEVDELMLPSSPGHDRPLIEEVLDARLDEYEMPKSRKIGSTQEQPKAVGHGQSLSSFLSPLRRRHGSLQDQARIVTTPKSQPSSPHTAITASMLGQPPTMFDDGGTGDSNFVAYNDLPSEGSDPDTDILLRRIYGEELLVKDAARVVMDEKLDERDCMLMDVPVLPPPNEHATTAMFLPRAPVELLVAVKQSQAVTTPALSGHLKKAKGMQALNIELSWIPFKYGSSIPTDDEVTGVVGSIGYGLASALQDEDAALGTQLADLLDTALNLETCTNEEDAPSTTRYLSDEYDSANFGSLKGNVGDVDIILTRDERRSVRGKAAYDDVELGSSDKENEGFACSSPYDPDEEDGPPLKRARTATLQEEEEACHDEFDQAAVTADYSCMLMSPSQVAFGGCVGGFAELGYGAQGFEGASADGDLFDDIDPIHEIGFISGVSPVHAGCGVPRHADIRSSDRHTPWVARQDIAAGTASPRATPPGNSATINGAELSMPLVDQIAVHDRPYTRTPKTFDVPEEPQIRNAAHLEDHRPAMTSGASVELSAALPSARRTLSEFLTLMGKQHVNLSPRSSPPMVAHSNNELPVDPVQEGPRHDCPPSVPADLLDRDVLSLPGSGLRSTTVHRYMASIALLQKRALVRCLASRECCVELVEREDLGDADLIVDPETAVIFASLAALPSQADATLAKLTGLSWRYSHILLVLEAYPDSLSLKHDPASPRVLPYPFSAAVVKAAKKLRRDVNIAKACETMQAGSSITFAYAVSPEEAASYARLFGDETQTRDPTHGALWGNREWLDFDEQEGEVDLGGIDGMNVFAASIILSQMNLDDFLDTSPEDRVQYFGPYVGHDRLASLTVLRGISLLIDVAGSL</sequence>